<keyword evidence="2" id="KW-1185">Reference proteome</keyword>
<name>T1KBU6_TETUR</name>
<organism evidence="1 2">
    <name type="scientific">Tetranychus urticae</name>
    <name type="common">Two-spotted spider mite</name>
    <dbReference type="NCBI Taxonomy" id="32264"/>
    <lineage>
        <taxon>Eukaryota</taxon>
        <taxon>Metazoa</taxon>
        <taxon>Ecdysozoa</taxon>
        <taxon>Arthropoda</taxon>
        <taxon>Chelicerata</taxon>
        <taxon>Arachnida</taxon>
        <taxon>Acari</taxon>
        <taxon>Acariformes</taxon>
        <taxon>Trombidiformes</taxon>
        <taxon>Prostigmata</taxon>
        <taxon>Eleutherengona</taxon>
        <taxon>Raphignathae</taxon>
        <taxon>Tetranychoidea</taxon>
        <taxon>Tetranychidae</taxon>
        <taxon>Tetranychus</taxon>
    </lineage>
</organism>
<accession>T1KBU6</accession>
<dbReference type="EnsemblMetazoa" id="tetur08g05330.1">
    <property type="protein sequence ID" value="tetur08g05330.1"/>
    <property type="gene ID" value="tetur08g05330"/>
</dbReference>
<proteinExistence type="predicted"/>
<reference evidence="1" key="2">
    <citation type="submission" date="2015-06" db="UniProtKB">
        <authorList>
            <consortium name="EnsemblMetazoa"/>
        </authorList>
    </citation>
    <scope>IDENTIFICATION</scope>
</reference>
<reference evidence="2" key="1">
    <citation type="submission" date="2011-08" db="EMBL/GenBank/DDBJ databases">
        <authorList>
            <person name="Rombauts S."/>
        </authorList>
    </citation>
    <scope>NUCLEOTIDE SEQUENCE</scope>
    <source>
        <strain evidence="2">London</strain>
    </source>
</reference>
<dbReference type="AlphaFoldDB" id="T1KBU6"/>
<dbReference type="EMBL" id="CAEY01001955">
    <property type="status" value="NOT_ANNOTATED_CDS"/>
    <property type="molecule type" value="Genomic_DNA"/>
</dbReference>
<evidence type="ECO:0000313" key="2">
    <source>
        <dbReference type="Proteomes" id="UP000015104"/>
    </source>
</evidence>
<dbReference type="Proteomes" id="UP000015104">
    <property type="component" value="Unassembled WGS sequence"/>
</dbReference>
<sequence>MGKFRFSVITRQQSFPLYLFNCWVHQVNNNQVHCAFQQVIPS</sequence>
<dbReference type="HOGENOM" id="CLU_3261143_0_0_1"/>
<evidence type="ECO:0000313" key="1">
    <source>
        <dbReference type="EnsemblMetazoa" id="tetur08g05330.1"/>
    </source>
</evidence>
<protein>
    <submittedName>
        <fullName evidence="1">Uncharacterized protein</fullName>
    </submittedName>
</protein>